<proteinExistence type="predicted"/>
<accession>A0A4Y2B4M7</accession>
<dbReference type="OrthoDB" id="6932368at2759"/>
<keyword evidence="2" id="KW-1185">Reference proteome</keyword>
<reference evidence="1 2" key="1">
    <citation type="journal article" date="2019" name="Sci. Rep.">
        <title>Orb-weaving spider Araneus ventricosus genome elucidates the spidroin gene catalogue.</title>
        <authorList>
            <person name="Kono N."/>
            <person name="Nakamura H."/>
            <person name="Ohtoshi R."/>
            <person name="Moran D.A.P."/>
            <person name="Shinohara A."/>
            <person name="Yoshida Y."/>
            <person name="Fujiwara M."/>
            <person name="Mori M."/>
            <person name="Tomita M."/>
            <person name="Arakawa K."/>
        </authorList>
    </citation>
    <scope>NUCLEOTIDE SEQUENCE [LARGE SCALE GENOMIC DNA]</scope>
</reference>
<dbReference type="AlphaFoldDB" id="A0A4Y2B4M7"/>
<dbReference type="Proteomes" id="UP000499080">
    <property type="component" value="Unassembled WGS sequence"/>
</dbReference>
<protein>
    <submittedName>
        <fullName evidence="1">Uncharacterized protein</fullName>
    </submittedName>
</protein>
<dbReference type="EMBL" id="BGPR01000046">
    <property type="protein sequence ID" value="GBL86024.1"/>
    <property type="molecule type" value="Genomic_DNA"/>
</dbReference>
<evidence type="ECO:0000313" key="2">
    <source>
        <dbReference type="Proteomes" id="UP000499080"/>
    </source>
</evidence>
<organism evidence="1 2">
    <name type="scientific">Araneus ventricosus</name>
    <name type="common">Orbweaver spider</name>
    <name type="synonym">Epeira ventricosa</name>
    <dbReference type="NCBI Taxonomy" id="182803"/>
    <lineage>
        <taxon>Eukaryota</taxon>
        <taxon>Metazoa</taxon>
        <taxon>Ecdysozoa</taxon>
        <taxon>Arthropoda</taxon>
        <taxon>Chelicerata</taxon>
        <taxon>Arachnida</taxon>
        <taxon>Araneae</taxon>
        <taxon>Araneomorphae</taxon>
        <taxon>Entelegynae</taxon>
        <taxon>Araneoidea</taxon>
        <taxon>Araneidae</taxon>
        <taxon>Araneus</taxon>
    </lineage>
</organism>
<name>A0A4Y2B4M7_ARAVE</name>
<comment type="caution">
    <text evidence="1">The sequence shown here is derived from an EMBL/GenBank/DDBJ whole genome shotgun (WGS) entry which is preliminary data.</text>
</comment>
<evidence type="ECO:0000313" key="1">
    <source>
        <dbReference type="EMBL" id="GBL86024.1"/>
    </source>
</evidence>
<gene>
    <name evidence="1" type="ORF">AVEN_89081_1</name>
</gene>
<sequence length="152" mass="17383">MEFYATNGSRISTYGTIKLELDFGLRRNFTWSFLVADISDPIIGADSLERFELLIDVRNRRLLDGFTSLFVKGTVKRAKSLGLTLVANNSSFHSILLQYPNLFPTNLDPNKNKNTITHCIETKGPPVHARDRRLNPEKLPSLKQEFNDLMRQ</sequence>